<organism evidence="7 8">
    <name type="scientific">Lacibacterium aquatile</name>
    <dbReference type="NCBI Taxonomy" id="1168082"/>
    <lineage>
        <taxon>Bacteria</taxon>
        <taxon>Pseudomonadati</taxon>
        <taxon>Pseudomonadota</taxon>
        <taxon>Alphaproteobacteria</taxon>
        <taxon>Rhodospirillales</taxon>
        <taxon>Rhodospirillaceae</taxon>
    </lineage>
</organism>
<keyword evidence="1 3" id="KW-0597">Phosphoprotein</keyword>
<name>A0ABW5DRZ0_9PROT</name>
<dbReference type="PROSITE" id="PS50110">
    <property type="entry name" value="RESPONSE_REGULATORY"/>
    <property type="match status" value="1"/>
</dbReference>
<dbReference type="InterPro" id="IPR011006">
    <property type="entry name" value="CheY-like_superfamily"/>
</dbReference>
<dbReference type="InterPro" id="IPR058245">
    <property type="entry name" value="NreC/VraR/RcsB-like_REC"/>
</dbReference>
<proteinExistence type="predicted"/>
<dbReference type="SUPFAM" id="SSF52172">
    <property type="entry name" value="CheY-like"/>
    <property type="match status" value="1"/>
</dbReference>
<evidence type="ECO:0000256" key="2">
    <source>
        <dbReference type="ARBA" id="ARBA00023125"/>
    </source>
</evidence>
<evidence type="ECO:0000256" key="4">
    <source>
        <dbReference type="SAM" id="MobiDB-lite"/>
    </source>
</evidence>
<dbReference type="SMART" id="SM00421">
    <property type="entry name" value="HTH_LUXR"/>
    <property type="match status" value="1"/>
</dbReference>
<dbReference type="PANTHER" id="PTHR45566">
    <property type="entry name" value="HTH-TYPE TRANSCRIPTIONAL REGULATOR YHJB-RELATED"/>
    <property type="match status" value="1"/>
</dbReference>
<protein>
    <submittedName>
        <fullName evidence="7">Response regulator</fullName>
    </submittedName>
</protein>
<dbReference type="Pfam" id="PF00072">
    <property type="entry name" value="Response_reg"/>
    <property type="match status" value="1"/>
</dbReference>
<dbReference type="Gene3D" id="3.40.50.2300">
    <property type="match status" value="1"/>
</dbReference>
<sequence>MKVLIADDHAMIRAGLAFLFSDGFGAEVAQAETLDGALEYLNGPGPSYDLALMDLDMPGMAGGVTLRNLREKFPGLKLAVVSGSDKRSDMLSALSAGVHGYFLKTMTTEDMASGFKIIMAGGMYVPPALSQVPSGPDAPSAAPAMPEPSATPGLAVENLTPRQRDVLGHLAHGKGTKEIARALDLAEGTVKVHVAALYRALGARSRSEAIALAARLIR</sequence>
<feature type="compositionally biased region" description="Low complexity" evidence="4">
    <location>
        <begin position="133"/>
        <end position="152"/>
    </location>
</feature>
<dbReference type="InterPro" id="IPR000792">
    <property type="entry name" value="Tscrpt_reg_LuxR_C"/>
</dbReference>
<feature type="region of interest" description="Disordered" evidence="4">
    <location>
        <begin position="131"/>
        <end position="154"/>
    </location>
</feature>
<evidence type="ECO:0000256" key="1">
    <source>
        <dbReference type="ARBA" id="ARBA00022553"/>
    </source>
</evidence>
<dbReference type="Gene3D" id="1.10.10.10">
    <property type="entry name" value="Winged helix-like DNA-binding domain superfamily/Winged helix DNA-binding domain"/>
    <property type="match status" value="1"/>
</dbReference>
<accession>A0ABW5DRZ0</accession>
<dbReference type="InterPro" id="IPR036388">
    <property type="entry name" value="WH-like_DNA-bd_sf"/>
</dbReference>
<evidence type="ECO:0000313" key="8">
    <source>
        <dbReference type="Proteomes" id="UP001597295"/>
    </source>
</evidence>
<feature type="domain" description="Response regulatory" evidence="6">
    <location>
        <begin position="2"/>
        <end position="119"/>
    </location>
</feature>
<feature type="domain" description="HTH luxR-type" evidence="5">
    <location>
        <begin position="152"/>
        <end position="217"/>
    </location>
</feature>
<feature type="modified residue" description="4-aspartylphosphate" evidence="3">
    <location>
        <position position="54"/>
    </location>
</feature>
<dbReference type="Pfam" id="PF00196">
    <property type="entry name" value="GerE"/>
    <property type="match status" value="1"/>
</dbReference>
<keyword evidence="2" id="KW-0238">DNA-binding</keyword>
<evidence type="ECO:0000259" key="5">
    <source>
        <dbReference type="PROSITE" id="PS50043"/>
    </source>
</evidence>
<comment type="caution">
    <text evidence="7">The sequence shown here is derived from an EMBL/GenBank/DDBJ whole genome shotgun (WGS) entry which is preliminary data.</text>
</comment>
<dbReference type="RefSeq" id="WP_379876965.1">
    <property type="nucleotide sequence ID" value="NZ_JBHUIP010000012.1"/>
</dbReference>
<dbReference type="InterPro" id="IPR016032">
    <property type="entry name" value="Sig_transdc_resp-reg_C-effctor"/>
</dbReference>
<evidence type="ECO:0000256" key="3">
    <source>
        <dbReference type="PROSITE-ProRule" id="PRU00169"/>
    </source>
</evidence>
<evidence type="ECO:0000313" key="7">
    <source>
        <dbReference type="EMBL" id="MFD2263923.1"/>
    </source>
</evidence>
<dbReference type="SUPFAM" id="SSF46894">
    <property type="entry name" value="C-terminal effector domain of the bipartite response regulators"/>
    <property type="match status" value="1"/>
</dbReference>
<dbReference type="PRINTS" id="PR00038">
    <property type="entry name" value="HTHLUXR"/>
</dbReference>
<reference evidence="8" key="1">
    <citation type="journal article" date="2019" name="Int. J. Syst. Evol. Microbiol.">
        <title>The Global Catalogue of Microorganisms (GCM) 10K type strain sequencing project: providing services to taxonomists for standard genome sequencing and annotation.</title>
        <authorList>
            <consortium name="The Broad Institute Genomics Platform"/>
            <consortium name="The Broad Institute Genome Sequencing Center for Infectious Disease"/>
            <person name="Wu L."/>
            <person name="Ma J."/>
        </authorList>
    </citation>
    <scope>NUCLEOTIDE SEQUENCE [LARGE SCALE GENOMIC DNA]</scope>
    <source>
        <strain evidence="8">CGMCC 1.19062</strain>
    </source>
</reference>
<dbReference type="CDD" id="cd17535">
    <property type="entry name" value="REC_NarL-like"/>
    <property type="match status" value="1"/>
</dbReference>
<gene>
    <name evidence="7" type="ORF">ACFSM5_13560</name>
</gene>
<dbReference type="PROSITE" id="PS50043">
    <property type="entry name" value="HTH_LUXR_2"/>
    <property type="match status" value="1"/>
</dbReference>
<dbReference type="Proteomes" id="UP001597295">
    <property type="component" value="Unassembled WGS sequence"/>
</dbReference>
<dbReference type="InterPro" id="IPR001789">
    <property type="entry name" value="Sig_transdc_resp-reg_receiver"/>
</dbReference>
<dbReference type="EMBL" id="JBHUIP010000012">
    <property type="protein sequence ID" value="MFD2263923.1"/>
    <property type="molecule type" value="Genomic_DNA"/>
</dbReference>
<dbReference type="InterPro" id="IPR051015">
    <property type="entry name" value="EvgA-like"/>
</dbReference>
<dbReference type="CDD" id="cd06170">
    <property type="entry name" value="LuxR_C_like"/>
    <property type="match status" value="1"/>
</dbReference>
<evidence type="ECO:0000259" key="6">
    <source>
        <dbReference type="PROSITE" id="PS50110"/>
    </source>
</evidence>
<keyword evidence="8" id="KW-1185">Reference proteome</keyword>
<dbReference type="PANTHER" id="PTHR45566:SF2">
    <property type="entry name" value="NARL SUBFAMILY"/>
    <property type="match status" value="1"/>
</dbReference>
<dbReference type="SMART" id="SM00448">
    <property type="entry name" value="REC"/>
    <property type="match status" value="1"/>
</dbReference>